<dbReference type="InterPro" id="IPR001104">
    <property type="entry name" value="3-oxo-5_a-steroid_4-DH_C"/>
</dbReference>
<feature type="transmembrane region" description="Helical" evidence="10">
    <location>
        <begin position="165"/>
        <end position="183"/>
    </location>
</feature>
<dbReference type="PANTHER" id="PTHR10556:SF28">
    <property type="entry name" value="VERY-LONG-CHAIN ENOYL-COA REDUCTASE"/>
    <property type="match status" value="1"/>
</dbReference>
<accession>A0A250XGY6</accession>
<gene>
    <name evidence="12" type="ORF">CEUSTIGMA_g9774.t1</name>
</gene>
<protein>
    <recommendedName>
        <fullName evidence="11">Ubiquitin-like domain-containing protein</fullName>
    </recommendedName>
</protein>
<dbReference type="InterPro" id="IPR029071">
    <property type="entry name" value="Ubiquitin-like_domsf"/>
</dbReference>
<dbReference type="STRING" id="1157962.A0A250XGY6"/>
<dbReference type="CDD" id="cd01801">
    <property type="entry name" value="Ubl_TECR_like"/>
    <property type="match status" value="1"/>
</dbReference>
<evidence type="ECO:0000256" key="10">
    <source>
        <dbReference type="SAM" id="Phobius"/>
    </source>
</evidence>
<keyword evidence="5" id="KW-0521">NADP</keyword>
<dbReference type="AlphaFoldDB" id="A0A250XGY6"/>
<evidence type="ECO:0000259" key="11">
    <source>
        <dbReference type="PROSITE" id="PS50053"/>
    </source>
</evidence>
<evidence type="ECO:0000256" key="8">
    <source>
        <dbReference type="ARBA" id="ARBA00023098"/>
    </source>
</evidence>
<evidence type="ECO:0000256" key="6">
    <source>
        <dbReference type="ARBA" id="ARBA00022989"/>
    </source>
</evidence>
<evidence type="ECO:0000256" key="5">
    <source>
        <dbReference type="ARBA" id="ARBA00022857"/>
    </source>
</evidence>
<proteinExistence type="inferred from homology"/>
<keyword evidence="4 10" id="KW-0812">Transmembrane</keyword>
<dbReference type="GO" id="GO:0016627">
    <property type="term" value="F:oxidoreductase activity, acting on the CH-CH group of donors"/>
    <property type="evidence" value="ECO:0007669"/>
    <property type="project" value="InterPro"/>
</dbReference>
<keyword evidence="9 10" id="KW-0472">Membrane</keyword>
<dbReference type="Pfam" id="PF02544">
    <property type="entry name" value="Steroid_dh"/>
    <property type="match status" value="1"/>
</dbReference>
<evidence type="ECO:0000256" key="4">
    <source>
        <dbReference type="ARBA" id="ARBA00022692"/>
    </source>
</evidence>
<evidence type="ECO:0000256" key="1">
    <source>
        <dbReference type="ARBA" id="ARBA00004477"/>
    </source>
</evidence>
<dbReference type="GO" id="GO:0005789">
    <property type="term" value="C:endoplasmic reticulum membrane"/>
    <property type="evidence" value="ECO:0007669"/>
    <property type="project" value="UniProtKB-SubCell"/>
</dbReference>
<keyword evidence="8" id="KW-0443">Lipid metabolism</keyword>
<evidence type="ECO:0000313" key="13">
    <source>
        <dbReference type="Proteomes" id="UP000232323"/>
    </source>
</evidence>
<feature type="transmembrane region" description="Helical" evidence="10">
    <location>
        <begin position="255"/>
        <end position="274"/>
    </location>
</feature>
<evidence type="ECO:0000256" key="7">
    <source>
        <dbReference type="ARBA" id="ARBA00023002"/>
    </source>
</evidence>
<dbReference type="Proteomes" id="UP000232323">
    <property type="component" value="Unassembled WGS sequence"/>
</dbReference>
<sequence>MKITVSSRSGKTVAILDVDAHETVRNLKKKLHARKQVLHPERQRLTLLPKEGESRGEVLDDSKTVADYGLKDGDAILCKDLGPQIGYSTVFFWEYFGPLIVYPLFYYLPKYLYPGQEIPSQHAKAQDIALAYWSFHYAKRIMETYLVHKFGHATMPIFNLFKNCTYYWGFTAFVSYFINHPLYTPPPLIQTYVAFGFAAVCQISNFWCHILLAKLRTPGDKSYKIPRGFLFNYVTCANYTAEAWGWIAFTVGVQALPAALFTLAGGYQMAVWAMQKHKRLKKIFDGKEGRANYPKRWIIFPPFF</sequence>
<reference evidence="12 13" key="1">
    <citation type="submission" date="2017-08" db="EMBL/GenBank/DDBJ databases">
        <title>Acidophilic green algal genome provides insights into adaptation to an acidic environment.</title>
        <authorList>
            <person name="Hirooka S."/>
            <person name="Hirose Y."/>
            <person name="Kanesaki Y."/>
            <person name="Higuchi S."/>
            <person name="Fujiwara T."/>
            <person name="Onuma R."/>
            <person name="Era A."/>
            <person name="Ohbayashi R."/>
            <person name="Uzuka A."/>
            <person name="Nozaki H."/>
            <person name="Yoshikawa H."/>
            <person name="Miyagishima S.Y."/>
        </authorList>
    </citation>
    <scope>NUCLEOTIDE SEQUENCE [LARGE SCALE GENOMIC DNA]</scope>
    <source>
        <strain evidence="12 13">NIES-2499</strain>
    </source>
</reference>
<dbReference type="GO" id="GO:0042761">
    <property type="term" value="P:very long-chain fatty acid biosynthetic process"/>
    <property type="evidence" value="ECO:0007669"/>
    <property type="project" value="TreeGrafter"/>
</dbReference>
<dbReference type="PROSITE" id="PS50053">
    <property type="entry name" value="UBIQUITIN_2"/>
    <property type="match status" value="1"/>
</dbReference>
<keyword evidence="3" id="KW-0444">Lipid biosynthesis</keyword>
<dbReference type="PROSITE" id="PS50244">
    <property type="entry name" value="S5A_REDUCTASE"/>
    <property type="match status" value="1"/>
</dbReference>
<keyword evidence="6 10" id="KW-1133">Transmembrane helix</keyword>
<comment type="subcellular location">
    <subcellularLocation>
        <location evidence="1">Endoplasmic reticulum membrane</location>
        <topology evidence="1">Multi-pass membrane protein</topology>
    </subcellularLocation>
</comment>
<comment type="caution">
    <text evidence="12">The sequence shown here is derived from an EMBL/GenBank/DDBJ whole genome shotgun (WGS) entry which is preliminary data.</text>
</comment>
<name>A0A250XGY6_9CHLO</name>
<evidence type="ECO:0000256" key="2">
    <source>
        <dbReference type="ARBA" id="ARBA00007742"/>
    </source>
</evidence>
<feature type="domain" description="Ubiquitin-like" evidence="11">
    <location>
        <begin position="1"/>
        <end position="76"/>
    </location>
</feature>
<comment type="similarity">
    <text evidence="2">Belongs to the steroid 5-alpha reductase family.</text>
</comment>
<dbReference type="SUPFAM" id="SSF54236">
    <property type="entry name" value="Ubiquitin-like"/>
    <property type="match status" value="1"/>
</dbReference>
<dbReference type="EMBL" id="BEGY01000079">
    <property type="protein sequence ID" value="GAX82345.1"/>
    <property type="molecule type" value="Genomic_DNA"/>
</dbReference>
<evidence type="ECO:0000313" key="12">
    <source>
        <dbReference type="EMBL" id="GAX82345.1"/>
    </source>
</evidence>
<keyword evidence="7" id="KW-0560">Oxidoreductase</keyword>
<dbReference type="InterPro" id="IPR039357">
    <property type="entry name" value="SRD5A/TECR"/>
</dbReference>
<feature type="transmembrane region" description="Helical" evidence="10">
    <location>
        <begin position="189"/>
        <end position="208"/>
    </location>
</feature>
<dbReference type="SMART" id="SM00213">
    <property type="entry name" value="UBQ"/>
    <property type="match status" value="1"/>
</dbReference>
<dbReference type="Gene3D" id="3.10.20.90">
    <property type="entry name" value="Phosphatidylinositol 3-kinase Catalytic Subunit, Chain A, domain 1"/>
    <property type="match status" value="1"/>
</dbReference>
<dbReference type="InterPro" id="IPR000626">
    <property type="entry name" value="Ubiquitin-like_dom"/>
</dbReference>
<feature type="transmembrane region" description="Helical" evidence="10">
    <location>
        <begin position="229"/>
        <end position="249"/>
    </location>
</feature>
<dbReference type="Pfam" id="PF00240">
    <property type="entry name" value="ubiquitin"/>
    <property type="match status" value="1"/>
</dbReference>
<dbReference type="PANTHER" id="PTHR10556">
    <property type="entry name" value="3-OXO-5-ALPHA-STEROID 4-DEHYDROGENASE"/>
    <property type="match status" value="1"/>
</dbReference>
<evidence type="ECO:0000256" key="3">
    <source>
        <dbReference type="ARBA" id="ARBA00022516"/>
    </source>
</evidence>
<evidence type="ECO:0000256" key="9">
    <source>
        <dbReference type="ARBA" id="ARBA00023136"/>
    </source>
</evidence>
<dbReference type="OrthoDB" id="540503at2759"/>
<keyword evidence="13" id="KW-1185">Reference proteome</keyword>
<organism evidence="12 13">
    <name type="scientific">Chlamydomonas eustigma</name>
    <dbReference type="NCBI Taxonomy" id="1157962"/>
    <lineage>
        <taxon>Eukaryota</taxon>
        <taxon>Viridiplantae</taxon>
        <taxon>Chlorophyta</taxon>
        <taxon>core chlorophytes</taxon>
        <taxon>Chlorophyceae</taxon>
        <taxon>CS clade</taxon>
        <taxon>Chlamydomonadales</taxon>
        <taxon>Chlamydomonadaceae</taxon>
        <taxon>Chlamydomonas</taxon>
    </lineage>
</organism>